<dbReference type="AlphaFoldDB" id="A0A150P420"/>
<dbReference type="InterPro" id="IPR012296">
    <property type="entry name" value="Nuclease_put_TT1808"/>
</dbReference>
<name>A0A150P420_SORCE</name>
<feature type="domain" description="Putative restriction endonuclease" evidence="1">
    <location>
        <begin position="13"/>
        <end position="173"/>
    </location>
</feature>
<dbReference type="EMBL" id="JELY01003189">
    <property type="protein sequence ID" value="KYF50439.1"/>
    <property type="molecule type" value="Genomic_DNA"/>
</dbReference>
<dbReference type="InterPro" id="IPR011335">
    <property type="entry name" value="Restrct_endonuc-II-like"/>
</dbReference>
<evidence type="ECO:0000313" key="3">
    <source>
        <dbReference type="Proteomes" id="UP000075420"/>
    </source>
</evidence>
<evidence type="ECO:0000259" key="1">
    <source>
        <dbReference type="Pfam" id="PF05685"/>
    </source>
</evidence>
<dbReference type="SUPFAM" id="SSF52980">
    <property type="entry name" value="Restriction endonuclease-like"/>
    <property type="match status" value="1"/>
</dbReference>
<organism evidence="2 3">
    <name type="scientific">Sorangium cellulosum</name>
    <name type="common">Polyangium cellulosum</name>
    <dbReference type="NCBI Taxonomy" id="56"/>
    <lineage>
        <taxon>Bacteria</taxon>
        <taxon>Pseudomonadati</taxon>
        <taxon>Myxococcota</taxon>
        <taxon>Polyangia</taxon>
        <taxon>Polyangiales</taxon>
        <taxon>Polyangiaceae</taxon>
        <taxon>Sorangium</taxon>
    </lineage>
</organism>
<dbReference type="Proteomes" id="UP000075420">
    <property type="component" value="Unassembled WGS sequence"/>
</dbReference>
<gene>
    <name evidence="2" type="ORF">BE08_17245</name>
</gene>
<dbReference type="CDD" id="cd06260">
    <property type="entry name" value="DUF820-like"/>
    <property type="match status" value="1"/>
</dbReference>
<dbReference type="Gene3D" id="3.90.1570.10">
    <property type="entry name" value="tt1808, chain A"/>
    <property type="match status" value="1"/>
</dbReference>
<comment type="caution">
    <text evidence="2">The sequence shown here is derived from an EMBL/GenBank/DDBJ whole genome shotgun (WGS) entry which is preliminary data.</text>
</comment>
<accession>A0A150P420</accession>
<dbReference type="PANTHER" id="PTHR36558:SF1">
    <property type="entry name" value="RESTRICTION ENDONUCLEASE DOMAIN-CONTAINING PROTEIN-RELATED"/>
    <property type="match status" value="1"/>
</dbReference>
<evidence type="ECO:0000313" key="2">
    <source>
        <dbReference type="EMBL" id="KYF50439.1"/>
    </source>
</evidence>
<dbReference type="Pfam" id="PF05685">
    <property type="entry name" value="Uma2"/>
    <property type="match status" value="1"/>
</dbReference>
<dbReference type="InterPro" id="IPR008538">
    <property type="entry name" value="Uma2"/>
</dbReference>
<reference evidence="2 3" key="1">
    <citation type="submission" date="2014-02" db="EMBL/GenBank/DDBJ databases">
        <title>The small core and large imbalanced accessory genome model reveals a collaborative survival strategy of Sorangium cellulosum strains in nature.</title>
        <authorList>
            <person name="Han K."/>
            <person name="Peng R."/>
            <person name="Blom J."/>
            <person name="Li Y.-Z."/>
        </authorList>
    </citation>
    <scope>NUCLEOTIDE SEQUENCE [LARGE SCALE GENOMIC DNA]</scope>
    <source>
        <strain evidence="2 3">So0157-25</strain>
    </source>
</reference>
<dbReference type="PANTHER" id="PTHR36558">
    <property type="entry name" value="GLR1098 PROTEIN"/>
    <property type="match status" value="1"/>
</dbReference>
<proteinExistence type="predicted"/>
<protein>
    <recommendedName>
        <fullName evidence="1">Putative restriction endonuclease domain-containing protein</fullName>
    </recommendedName>
</protein>
<sequence>MVAPAHRIHHTYAEYLALEASSNVKHEYLDGQIYAMAGGTPEHAALAAAVIGLLFPELRRGRCRAYDADLRVRVPSTGLATYPDVTVVCGPIERDAQDEQAVTNPTLIVEVLSRSTEEYDRGDKFEHYKTLASLRQYVLVSHRERCMEVWTRGDDGGFTSAVVREGDVAHLASIGARLDVRELYEAAAEPGA</sequence>